<dbReference type="PROSITE" id="PS51471">
    <property type="entry name" value="FE2OG_OXY"/>
    <property type="match status" value="1"/>
</dbReference>
<dbReference type="GO" id="GO:0016491">
    <property type="term" value="F:oxidoreductase activity"/>
    <property type="evidence" value="ECO:0007669"/>
    <property type="project" value="UniProtKB-KW"/>
</dbReference>
<evidence type="ECO:0000313" key="4">
    <source>
        <dbReference type="Proteomes" id="UP000192917"/>
    </source>
</evidence>
<keyword evidence="1" id="KW-0560">Oxidoreductase</keyword>
<evidence type="ECO:0000256" key="1">
    <source>
        <dbReference type="RuleBase" id="RU003682"/>
    </source>
</evidence>
<dbReference type="GO" id="GO:0046872">
    <property type="term" value="F:metal ion binding"/>
    <property type="evidence" value="ECO:0007669"/>
    <property type="project" value="UniProtKB-KW"/>
</dbReference>
<keyword evidence="4" id="KW-1185">Reference proteome</keyword>
<protein>
    <recommendedName>
        <fullName evidence="2">Fe2OG dioxygenase domain-containing protein</fullName>
    </recommendedName>
</protein>
<feature type="domain" description="Fe2OG dioxygenase" evidence="2">
    <location>
        <begin position="113"/>
        <end position="209"/>
    </location>
</feature>
<dbReference type="InterPro" id="IPR005123">
    <property type="entry name" value="Oxoglu/Fe-dep_dioxygenase_dom"/>
</dbReference>
<accession>A0A1Y6CL41</accession>
<dbReference type="RefSeq" id="WP_085125008.1">
    <property type="nucleotide sequence ID" value="NZ_FWZX01000023.1"/>
</dbReference>
<organism evidence="3 4">
    <name type="scientific">Tistlia consotensis USBA 355</name>
    <dbReference type="NCBI Taxonomy" id="560819"/>
    <lineage>
        <taxon>Bacteria</taxon>
        <taxon>Pseudomonadati</taxon>
        <taxon>Pseudomonadota</taxon>
        <taxon>Alphaproteobacteria</taxon>
        <taxon>Rhodospirillales</taxon>
        <taxon>Rhodovibrionaceae</taxon>
        <taxon>Tistlia</taxon>
    </lineage>
</organism>
<dbReference type="Proteomes" id="UP000192917">
    <property type="component" value="Unassembled WGS sequence"/>
</dbReference>
<comment type="similarity">
    <text evidence="1">Belongs to the iron/ascorbate-dependent oxidoreductase family.</text>
</comment>
<dbReference type="InterPro" id="IPR037151">
    <property type="entry name" value="AlkB-like_sf"/>
</dbReference>
<dbReference type="STRING" id="560819.SAMN05428998_12373"/>
<evidence type="ECO:0000313" key="3">
    <source>
        <dbReference type="EMBL" id="SMF60657.1"/>
    </source>
</evidence>
<proteinExistence type="inferred from homology"/>
<evidence type="ECO:0000259" key="2">
    <source>
        <dbReference type="PROSITE" id="PS51471"/>
    </source>
</evidence>
<reference evidence="3 4" key="1">
    <citation type="submission" date="2017-04" db="EMBL/GenBank/DDBJ databases">
        <authorList>
            <person name="Afonso C.L."/>
            <person name="Miller P.J."/>
            <person name="Scott M.A."/>
            <person name="Spackman E."/>
            <person name="Goraichik I."/>
            <person name="Dimitrov K.M."/>
            <person name="Suarez D.L."/>
            <person name="Swayne D.E."/>
        </authorList>
    </citation>
    <scope>NUCLEOTIDE SEQUENCE [LARGE SCALE GENOMIC DNA]</scope>
    <source>
        <strain evidence="3 4">USBA 355</strain>
    </source>
</reference>
<name>A0A1Y6CL41_9PROT</name>
<keyword evidence="1" id="KW-0479">Metal-binding</keyword>
<gene>
    <name evidence="3" type="ORF">SAMN05428998_12373</name>
</gene>
<keyword evidence="1" id="KW-0408">Iron</keyword>
<dbReference type="AlphaFoldDB" id="A0A1Y6CL41"/>
<dbReference type="SUPFAM" id="SSF51197">
    <property type="entry name" value="Clavaminate synthase-like"/>
    <property type="match status" value="1"/>
</dbReference>
<dbReference type="Gene3D" id="2.60.120.590">
    <property type="entry name" value="Alpha-ketoglutarate-dependent dioxygenase AlkB-like"/>
    <property type="match status" value="1"/>
</dbReference>
<sequence length="213" mass="23493">MKTLDLPERPEPRPDCGLLACALDELARPGRGAVSLPWLAPGRLERLRRAAARLPFRRARARVGEAERTVFQDFEITLDVPQDGLLRRFADELEADLAAALGRLERPPLAPPTLNDIAVQRYPAGSRGISPHRDHLRYRSLVVLLTLSGRARLFVCDDRAGSGAEEVSIAPGRLLLMRAPGFAGSDERPFHFLDGVSAPRYGIGLRHDRTKAP</sequence>
<dbReference type="EMBL" id="FWZX01000023">
    <property type="protein sequence ID" value="SMF60657.1"/>
    <property type="molecule type" value="Genomic_DNA"/>
</dbReference>